<gene>
    <name evidence="1" type="ORF">HINF_LOCUS1086</name>
    <name evidence="2" type="ORF">HINF_LOCUS45957</name>
</gene>
<dbReference type="EMBL" id="CAXDID020000201">
    <property type="protein sequence ID" value="CAL6054210.1"/>
    <property type="molecule type" value="Genomic_DNA"/>
</dbReference>
<proteinExistence type="predicted"/>
<dbReference type="AlphaFoldDB" id="A0AA86N641"/>
<organism evidence="1">
    <name type="scientific">Hexamita inflata</name>
    <dbReference type="NCBI Taxonomy" id="28002"/>
    <lineage>
        <taxon>Eukaryota</taxon>
        <taxon>Metamonada</taxon>
        <taxon>Diplomonadida</taxon>
        <taxon>Hexamitidae</taxon>
        <taxon>Hexamitinae</taxon>
        <taxon>Hexamita</taxon>
    </lineage>
</organism>
<name>A0AA86N641_9EUKA</name>
<dbReference type="Proteomes" id="UP001642409">
    <property type="component" value="Unassembled WGS sequence"/>
</dbReference>
<protein>
    <submittedName>
        <fullName evidence="2">Hypothetical_protein</fullName>
    </submittedName>
</protein>
<evidence type="ECO:0000313" key="2">
    <source>
        <dbReference type="EMBL" id="CAL6054210.1"/>
    </source>
</evidence>
<comment type="caution">
    <text evidence="1">The sequence shown here is derived from an EMBL/GenBank/DDBJ whole genome shotgun (WGS) entry which is preliminary data.</text>
</comment>
<accession>A0AA86N641</accession>
<reference evidence="2 3" key="2">
    <citation type="submission" date="2024-07" db="EMBL/GenBank/DDBJ databases">
        <authorList>
            <person name="Akdeniz Z."/>
        </authorList>
    </citation>
    <scope>NUCLEOTIDE SEQUENCE [LARGE SCALE GENOMIC DNA]</scope>
</reference>
<keyword evidence="3" id="KW-1185">Reference proteome</keyword>
<sequence>MKQNQNLKKSRSYFKQDFSRGYNQISAKTYYLQSNFKRYFVYFQIHCMFEMTWQVATQQVASQQLVIQCSLQLTQLKTLHFWNNKIPETKFQKHWRARAYVMLSKVSQSFVCAVSRK</sequence>
<reference evidence="1" key="1">
    <citation type="submission" date="2023-06" db="EMBL/GenBank/DDBJ databases">
        <authorList>
            <person name="Kurt Z."/>
        </authorList>
    </citation>
    <scope>NUCLEOTIDE SEQUENCE</scope>
</reference>
<dbReference type="EMBL" id="CATOUU010000025">
    <property type="protein sequence ID" value="CAI9913441.1"/>
    <property type="molecule type" value="Genomic_DNA"/>
</dbReference>
<evidence type="ECO:0000313" key="1">
    <source>
        <dbReference type="EMBL" id="CAI9913441.1"/>
    </source>
</evidence>
<evidence type="ECO:0000313" key="3">
    <source>
        <dbReference type="Proteomes" id="UP001642409"/>
    </source>
</evidence>